<reference evidence="1 2" key="1">
    <citation type="submission" date="2019-07" db="EMBL/GenBank/DDBJ databases">
        <title>Microbispora hainanensis DSM 45428.</title>
        <authorList>
            <person name="Thawai C."/>
        </authorList>
    </citation>
    <scope>NUCLEOTIDE SEQUENCE [LARGE SCALE GENOMIC DNA]</scope>
    <source>
        <strain evidence="1 2">DSM 45428</strain>
    </source>
</reference>
<accession>A0A544XRA7</accession>
<organism evidence="1 2">
    <name type="scientific">Microbispora hainanensis</name>
    <dbReference type="NCBI Taxonomy" id="568844"/>
    <lineage>
        <taxon>Bacteria</taxon>
        <taxon>Bacillati</taxon>
        <taxon>Actinomycetota</taxon>
        <taxon>Actinomycetes</taxon>
        <taxon>Streptosporangiales</taxon>
        <taxon>Streptosporangiaceae</taxon>
        <taxon>Microbispora</taxon>
    </lineage>
</organism>
<dbReference type="RefSeq" id="WP_142625375.1">
    <property type="nucleotide sequence ID" value="NZ_VIRM01000106.1"/>
</dbReference>
<dbReference type="EMBL" id="VIRM01000106">
    <property type="protein sequence ID" value="TQS07021.1"/>
    <property type="molecule type" value="Genomic_DNA"/>
</dbReference>
<sequence length="524" mass="57105">MTTVFGDFLREASEQMNTAVYCAERSISGVAAIATIEPARRMTTVLLRYVDDLAPERAPAHERLSHLWDRVNHPRVLLQEADVILRDLDRQLAGRNRNTSHPVPVHVAGAALALGTGHDLLKTHYKPRSDWANAIEDMGVRHAVLDVVARQAQLLGRVMQAARAEVRRAGLDSVRLDRLVTALQTAGDIAFRVTAPGATETLAAVPLRATQPPSALPATASVEQLCAGIITNAEGIRTAQHEAEGQLSSADCRRNATAAVVALHCAYQAVTMLTRRHTELHPARELLVRRTLRLSAEGLHRVLDRWQAIRHRWQRLLFDQRRPSPADHLDQMTIRMGRLISTNPEWTFELRNLPTLKSPAELAPTTADMSQILLSVRHAVEALAVLGHRDLAQVTAPGQIEAIHAMSRTTAAVNGQVGASAVRALVGAYRDVVGYTNAVLADLNRAALDTATPAERPRVMVALSILDRRRNTALVSALFDDTTVVNRATASQYTSNVPEVPVRAVTAASRSNSDGGRQASKPAR</sequence>
<evidence type="ECO:0000313" key="1">
    <source>
        <dbReference type="EMBL" id="TQS07021.1"/>
    </source>
</evidence>
<name>A0A544XRA7_9ACTN</name>
<evidence type="ECO:0000313" key="2">
    <source>
        <dbReference type="Proteomes" id="UP000316541"/>
    </source>
</evidence>
<proteinExistence type="predicted"/>
<comment type="caution">
    <text evidence="1">The sequence shown here is derived from an EMBL/GenBank/DDBJ whole genome shotgun (WGS) entry which is preliminary data.</text>
</comment>
<gene>
    <name evidence="1" type="ORF">FLX08_39500</name>
</gene>
<dbReference type="Proteomes" id="UP000316541">
    <property type="component" value="Unassembled WGS sequence"/>
</dbReference>
<dbReference type="AlphaFoldDB" id="A0A544XRA7"/>
<protein>
    <submittedName>
        <fullName evidence="1">Uncharacterized protein</fullName>
    </submittedName>
</protein>